<feature type="compositionally biased region" description="Polar residues" evidence="1">
    <location>
        <begin position="274"/>
        <end position="294"/>
    </location>
</feature>
<evidence type="ECO:0000259" key="3">
    <source>
        <dbReference type="Pfam" id="PF20152"/>
    </source>
</evidence>
<dbReference type="STRING" id="5627.A0A1C7LXH7"/>
<keyword evidence="5" id="KW-1185">Reference proteome</keyword>
<feature type="transmembrane region" description="Helical" evidence="2">
    <location>
        <begin position="71"/>
        <end position="89"/>
    </location>
</feature>
<evidence type="ECO:0000256" key="1">
    <source>
        <dbReference type="SAM" id="MobiDB-lite"/>
    </source>
</evidence>
<evidence type="ECO:0000256" key="2">
    <source>
        <dbReference type="SAM" id="Phobius"/>
    </source>
</evidence>
<organism evidence="4 5">
    <name type="scientific">Grifola frondosa</name>
    <name type="common">Maitake</name>
    <name type="synonym">Polyporus frondosus</name>
    <dbReference type="NCBI Taxonomy" id="5627"/>
    <lineage>
        <taxon>Eukaryota</taxon>
        <taxon>Fungi</taxon>
        <taxon>Dikarya</taxon>
        <taxon>Basidiomycota</taxon>
        <taxon>Agaricomycotina</taxon>
        <taxon>Agaricomycetes</taxon>
        <taxon>Polyporales</taxon>
        <taxon>Grifolaceae</taxon>
        <taxon>Grifola</taxon>
    </lineage>
</organism>
<dbReference type="AlphaFoldDB" id="A0A1C7LXH7"/>
<accession>A0A1C7LXH7</accession>
<dbReference type="Proteomes" id="UP000092993">
    <property type="component" value="Unassembled WGS sequence"/>
</dbReference>
<evidence type="ECO:0000313" key="4">
    <source>
        <dbReference type="EMBL" id="OBZ69435.1"/>
    </source>
</evidence>
<protein>
    <recommendedName>
        <fullName evidence="3">DUF6534 domain-containing protein</fullName>
    </recommendedName>
</protein>
<feature type="transmembrane region" description="Helical" evidence="2">
    <location>
        <begin position="139"/>
        <end position="160"/>
    </location>
</feature>
<comment type="caution">
    <text evidence="4">The sequence shown here is derived from an EMBL/GenBank/DDBJ whole genome shotgun (WGS) entry which is preliminary data.</text>
</comment>
<keyword evidence="2" id="KW-0812">Transmembrane</keyword>
<dbReference type="InterPro" id="IPR045339">
    <property type="entry name" value="DUF6534"/>
</dbReference>
<dbReference type="Pfam" id="PF20152">
    <property type="entry name" value="DUF6534"/>
    <property type="match status" value="1"/>
</dbReference>
<sequence>MEVATVWVLETLHTGFCMQFAYAYVIWNFGNAEFMGGIYWSGGLALFLAVLIQVTVQWFVSSIMFPSSMLISYSLIPASTSGAFGSLYISQYRPSILNFDDRGIPCALSLWYDPIAANPLVTDRSSPMPIRFWHGYAQCWYGSSACIDVIVASVLIYYFKRGRSGLARSDNMLVWLSVYTVNTGALRALSPCLLSSCSRCRRRVWSSWRWERCKANCNANSFLGSCHPAERTSAHPQHAQRVSHDRALESSQFKTTVPCHVEILQETVHDGDTHSTSGTDVPSDSLSINRMANS</sequence>
<keyword evidence="2" id="KW-1133">Transmembrane helix</keyword>
<feature type="transmembrane region" description="Helical" evidence="2">
    <location>
        <begin position="38"/>
        <end position="59"/>
    </location>
</feature>
<feature type="region of interest" description="Disordered" evidence="1">
    <location>
        <begin position="270"/>
        <end position="294"/>
    </location>
</feature>
<feature type="transmembrane region" description="Helical" evidence="2">
    <location>
        <begin position="172"/>
        <end position="194"/>
    </location>
</feature>
<dbReference type="EMBL" id="LUGG01000017">
    <property type="protein sequence ID" value="OBZ69435.1"/>
    <property type="molecule type" value="Genomic_DNA"/>
</dbReference>
<name>A0A1C7LXH7_GRIFR</name>
<evidence type="ECO:0000313" key="5">
    <source>
        <dbReference type="Proteomes" id="UP000092993"/>
    </source>
</evidence>
<feature type="domain" description="DUF6534" evidence="3">
    <location>
        <begin position="144"/>
        <end position="197"/>
    </location>
</feature>
<keyword evidence="2" id="KW-0472">Membrane</keyword>
<reference evidence="4 5" key="1">
    <citation type="submission" date="2016-03" db="EMBL/GenBank/DDBJ databases">
        <title>Whole genome sequencing of Grifola frondosa 9006-11.</title>
        <authorList>
            <person name="Min B."/>
            <person name="Park H."/>
            <person name="Kim J.-G."/>
            <person name="Cho H."/>
            <person name="Oh Y.-L."/>
            <person name="Kong W.-S."/>
            <person name="Choi I.-G."/>
        </authorList>
    </citation>
    <scope>NUCLEOTIDE SEQUENCE [LARGE SCALE GENOMIC DNA]</scope>
    <source>
        <strain evidence="4 5">9006-11</strain>
    </source>
</reference>
<feature type="transmembrane region" description="Helical" evidence="2">
    <location>
        <begin position="6"/>
        <end position="26"/>
    </location>
</feature>
<proteinExistence type="predicted"/>
<gene>
    <name evidence="4" type="ORF">A0H81_10669</name>
</gene>